<comment type="caution">
    <text evidence="1">The sequence shown here is derived from an EMBL/GenBank/DDBJ whole genome shotgun (WGS) entry which is preliminary data.</text>
</comment>
<evidence type="ECO:0000313" key="2">
    <source>
        <dbReference type="Proteomes" id="UP001341840"/>
    </source>
</evidence>
<protein>
    <submittedName>
        <fullName evidence="1">Uncharacterized protein</fullName>
    </submittedName>
</protein>
<proteinExistence type="predicted"/>
<name>A0ABU6VG34_9FABA</name>
<keyword evidence="2" id="KW-1185">Reference proteome</keyword>
<organism evidence="1 2">
    <name type="scientific">Stylosanthes scabra</name>
    <dbReference type="NCBI Taxonomy" id="79078"/>
    <lineage>
        <taxon>Eukaryota</taxon>
        <taxon>Viridiplantae</taxon>
        <taxon>Streptophyta</taxon>
        <taxon>Embryophyta</taxon>
        <taxon>Tracheophyta</taxon>
        <taxon>Spermatophyta</taxon>
        <taxon>Magnoliopsida</taxon>
        <taxon>eudicotyledons</taxon>
        <taxon>Gunneridae</taxon>
        <taxon>Pentapetalae</taxon>
        <taxon>rosids</taxon>
        <taxon>fabids</taxon>
        <taxon>Fabales</taxon>
        <taxon>Fabaceae</taxon>
        <taxon>Papilionoideae</taxon>
        <taxon>50 kb inversion clade</taxon>
        <taxon>dalbergioids sensu lato</taxon>
        <taxon>Dalbergieae</taxon>
        <taxon>Pterocarpus clade</taxon>
        <taxon>Stylosanthes</taxon>
    </lineage>
</organism>
<gene>
    <name evidence="1" type="ORF">PIB30_041601</name>
</gene>
<evidence type="ECO:0000313" key="1">
    <source>
        <dbReference type="EMBL" id="MED6171538.1"/>
    </source>
</evidence>
<dbReference type="Proteomes" id="UP001341840">
    <property type="component" value="Unassembled WGS sequence"/>
</dbReference>
<dbReference type="EMBL" id="JASCZI010151266">
    <property type="protein sequence ID" value="MED6171538.1"/>
    <property type="molecule type" value="Genomic_DNA"/>
</dbReference>
<reference evidence="1 2" key="1">
    <citation type="journal article" date="2023" name="Plants (Basel)">
        <title>Bridging the Gap: Combining Genomics and Transcriptomics Approaches to Understand Stylosanthes scabra, an Orphan Legume from the Brazilian Caatinga.</title>
        <authorList>
            <person name="Ferreira-Neto J.R.C."/>
            <person name="da Silva M.D."/>
            <person name="Binneck E."/>
            <person name="de Melo N.F."/>
            <person name="da Silva R.H."/>
            <person name="de Melo A.L.T.M."/>
            <person name="Pandolfi V."/>
            <person name="Bustamante F.O."/>
            <person name="Brasileiro-Vidal A.C."/>
            <person name="Benko-Iseppon A.M."/>
        </authorList>
    </citation>
    <scope>NUCLEOTIDE SEQUENCE [LARGE SCALE GENOMIC DNA]</scope>
    <source>
        <tissue evidence="1">Leaves</tissue>
    </source>
</reference>
<accession>A0ABU6VG34</accession>
<sequence>MAPKRGCGKTCGWVGDVTLKERFPRLYKVSNQKNSVISDCVKDQIACTFSEDGQYSTKSFADAVTRLEYGNPAMKHIFDNVWCGVVPPMVEMLLWFFMTGD</sequence>